<keyword evidence="12" id="KW-1185">Reference proteome</keyword>
<dbReference type="Gene3D" id="3.30.479.10">
    <property type="entry name" value="6-pyruvoyl tetrahydropterin synthase/QueD"/>
    <property type="match status" value="1"/>
</dbReference>
<dbReference type="PROSITE" id="PS00987">
    <property type="entry name" value="PTPS_1"/>
    <property type="match status" value="1"/>
</dbReference>
<dbReference type="InterPro" id="IPR022470">
    <property type="entry name" value="PTPS_Cys_AS"/>
</dbReference>
<evidence type="ECO:0000256" key="6">
    <source>
        <dbReference type="ARBA" id="ARBA00022723"/>
    </source>
</evidence>
<evidence type="ECO:0000256" key="9">
    <source>
        <dbReference type="ARBA" id="ARBA00031449"/>
    </source>
</evidence>
<evidence type="ECO:0000256" key="8">
    <source>
        <dbReference type="ARBA" id="ARBA00023239"/>
    </source>
</evidence>
<protein>
    <recommendedName>
        <fullName evidence="5">6-carboxy-5,6,7,8-tetrahydropterin synthase</fullName>
        <ecNumber evidence="4">4.1.2.50</ecNumber>
    </recommendedName>
    <alternativeName>
        <fullName evidence="9">Queuosine biosynthesis protein QueD</fullName>
    </alternativeName>
</protein>
<dbReference type="InterPro" id="IPR007115">
    <property type="entry name" value="6-PTP_synth/QueD"/>
</dbReference>
<name>A0ABT0LKK4_9GAMM</name>
<evidence type="ECO:0000256" key="2">
    <source>
        <dbReference type="ARBA" id="ARBA00005061"/>
    </source>
</evidence>
<evidence type="ECO:0000256" key="1">
    <source>
        <dbReference type="ARBA" id="ARBA00001947"/>
    </source>
</evidence>
<comment type="cofactor">
    <cofactor evidence="1">
        <name>Zn(2+)</name>
        <dbReference type="ChEBI" id="CHEBI:29105"/>
    </cofactor>
</comment>
<comment type="catalytic activity">
    <reaction evidence="10">
        <text>7,8-dihydroneopterin 3'-triphosphate + H2O = 6-carboxy-5,6,7,8-tetrahydropterin + triphosphate + acetaldehyde + 2 H(+)</text>
        <dbReference type="Rhea" id="RHEA:27966"/>
        <dbReference type="ChEBI" id="CHEBI:15343"/>
        <dbReference type="ChEBI" id="CHEBI:15377"/>
        <dbReference type="ChEBI" id="CHEBI:15378"/>
        <dbReference type="ChEBI" id="CHEBI:18036"/>
        <dbReference type="ChEBI" id="CHEBI:58462"/>
        <dbReference type="ChEBI" id="CHEBI:61032"/>
        <dbReference type="EC" id="4.1.2.50"/>
    </reaction>
</comment>
<comment type="caution">
    <text evidence="11">The sequence shown here is derived from an EMBL/GenBank/DDBJ whole genome shotgun (WGS) entry which is preliminary data.</text>
</comment>
<dbReference type="EC" id="4.1.2.50" evidence="4"/>
<keyword evidence="8" id="KW-0456">Lyase</keyword>
<evidence type="ECO:0000256" key="7">
    <source>
        <dbReference type="ARBA" id="ARBA00022833"/>
    </source>
</evidence>
<evidence type="ECO:0000256" key="5">
    <source>
        <dbReference type="ARBA" id="ARBA00018141"/>
    </source>
</evidence>
<proteinExistence type="inferred from homology"/>
<dbReference type="EMBL" id="JAKIKS010000228">
    <property type="protein sequence ID" value="MCL1127842.1"/>
    <property type="molecule type" value="Genomic_DNA"/>
</dbReference>
<dbReference type="RefSeq" id="WP_248943271.1">
    <property type="nucleotide sequence ID" value="NZ_JAKIKS010000228.1"/>
</dbReference>
<accession>A0ABT0LKK4</accession>
<dbReference type="PANTHER" id="PTHR12589">
    <property type="entry name" value="PYRUVOYL TETRAHYDROBIOPTERIN SYNTHASE"/>
    <property type="match status" value="1"/>
</dbReference>
<organism evidence="11 12">
    <name type="scientific">Shewanella surugensis</name>
    <dbReference type="NCBI Taxonomy" id="212020"/>
    <lineage>
        <taxon>Bacteria</taxon>
        <taxon>Pseudomonadati</taxon>
        <taxon>Pseudomonadota</taxon>
        <taxon>Gammaproteobacteria</taxon>
        <taxon>Alteromonadales</taxon>
        <taxon>Shewanellaceae</taxon>
        <taxon>Shewanella</taxon>
    </lineage>
</organism>
<dbReference type="SUPFAM" id="SSF55620">
    <property type="entry name" value="Tetrahydrobiopterin biosynthesis enzymes-like"/>
    <property type="match status" value="1"/>
</dbReference>
<gene>
    <name evidence="11" type="ORF">L2764_26135</name>
</gene>
<evidence type="ECO:0000313" key="11">
    <source>
        <dbReference type="EMBL" id="MCL1127842.1"/>
    </source>
</evidence>
<keyword evidence="7" id="KW-0862">Zinc</keyword>
<comment type="pathway">
    <text evidence="2">Purine metabolism; 7-cyano-7-deazaguanine biosynthesis.</text>
</comment>
<evidence type="ECO:0000256" key="4">
    <source>
        <dbReference type="ARBA" id="ARBA00012982"/>
    </source>
</evidence>
<dbReference type="PANTHER" id="PTHR12589:SF7">
    <property type="entry name" value="6-PYRUVOYL TETRAHYDROBIOPTERIN SYNTHASE"/>
    <property type="match status" value="1"/>
</dbReference>
<comment type="similarity">
    <text evidence="3">Belongs to the PTPS family. QueD subfamily.</text>
</comment>
<keyword evidence="6" id="KW-0479">Metal-binding</keyword>
<dbReference type="Pfam" id="PF01242">
    <property type="entry name" value="PTPS"/>
    <property type="match status" value="1"/>
</dbReference>
<dbReference type="Proteomes" id="UP001203423">
    <property type="component" value="Unassembled WGS sequence"/>
</dbReference>
<evidence type="ECO:0000256" key="3">
    <source>
        <dbReference type="ARBA" id="ARBA00008900"/>
    </source>
</evidence>
<reference evidence="11 12" key="1">
    <citation type="submission" date="2022-01" db="EMBL/GenBank/DDBJ databases">
        <title>Whole genome-based taxonomy of the Shewanellaceae.</title>
        <authorList>
            <person name="Martin-Rodriguez A.J."/>
        </authorList>
    </citation>
    <scope>NUCLEOTIDE SEQUENCE [LARGE SCALE GENOMIC DNA]</scope>
    <source>
        <strain evidence="11 12">DSM 17177</strain>
    </source>
</reference>
<dbReference type="InterPro" id="IPR038418">
    <property type="entry name" value="6-PTP_synth/QueD_sf"/>
</dbReference>
<evidence type="ECO:0000313" key="12">
    <source>
        <dbReference type="Proteomes" id="UP001203423"/>
    </source>
</evidence>
<evidence type="ECO:0000256" key="10">
    <source>
        <dbReference type="ARBA" id="ARBA00048807"/>
    </source>
</evidence>
<sequence length="137" mass="15576">MHEVIIKRKVWISASHWLHSTFLSDEENTATYGKCNNPNGHGHNYCVTVGLKGPVDEKTGMVLNLTYVAKILDEKIAGNFDHKHLDLDTSYFEERPSTSENIAIVIWQILKRTPLANFLYSIELEETPNNSVLYLGD</sequence>